<dbReference type="Gene3D" id="3.40.50.720">
    <property type="entry name" value="NAD(P)-binding Rossmann-like Domain"/>
    <property type="match status" value="1"/>
</dbReference>
<proteinExistence type="predicted"/>
<protein>
    <recommendedName>
        <fullName evidence="3">Short-chain dehydrogenase</fullName>
    </recommendedName>
</protein>
<reference evidence="2" key="1">
    <citation type="journal article" date="2019" name="Int. J. Syst. Evol. Microbiol.">
        <title>The Global Catalogue of Microorganisms (GCM) 10K type strain sequencing project: providing services to taxonomists for standard genome sequencing and annotation.</title>
        <authorList>
            <consortium name="The Broad Institute Genomics Platform"/>
            <consortium name="The Broad Institute Genome Sequencing Center for Infectious Disease"/>
            <person name="Wu L."/>
            <person name="Ma J."/>
        </authorList>
    </citation>
    <scope>NUCLEOTIDE SEQUENCE [LARGE SCALE GENOMIC DNA]</scope>
    <source>
        <strain evidence="2">JCM 3115</strain>
    </source>
</reference>
<sequence length="62" mass="6455">MAGAILIIRVEGSTRVWFVTGASRGFGLEIAREAPAEGDAVVASARNAEQVEAELAGTGRLR</sequence>
<dbReference type="Proteomes" id="UP000611554">
    <property type="component" value="Unassembled WGS sequence"/>
</dbReference>
<evidence type="ECO:0008006" key="3">
    <source>
        <dbReference type="Google" id="ProtNLM"/>
    </source>
</evidence>
<name>A0ABQ2RER0_9ACTN</name>
<gene>
    <name evidence="1" type="ORF">GCM10010140_68230</name>
</gene>
<organism evidence="1 2">
    <name type="scientific">Streptosporangium pseudovulgare</name>
    <dbReference type="NCBI Taxonomy" id="35765"/>
    <lineage>
        <taxon>Bacteria</taxon>
        <taxon>Bacillati</taxon>
        <taxon>Actinomycetota</taxon>
        <taxon>Actinomycetes</taxon>
        <taxon>Streptosporangiales</taxon>
        <taxon>Streptosporangiaceae</taxon>
        <taxon>Streptosporangium</taxon>
    </lineage>
</organism>
<evidence type="ECO:0000313" key="1">
    <source>
        <dbReference type="EMBL" id="GGQ28352.1"/>
    </source>
</evidence>
<dbReference type="EMBL" id="BMQJ01000024">
    <property type="protein sequence ID" value="GGQ28352.1"/>
    <property type="molecule type" value="Genomic_DNA"/>
</dbReference>
<dbReference type="Pfam" id="PF00106">
    <property type="entry name" value="adh_short"/>
    <property type="match status" value="1"/>
</dbReference>
<dbReference type="SUPFAM" id="SSF51735">
    <property type="entry name" value="NAD(P)-binding Rossmann-fold domains"/>
    <property type="match status" value="1"/>
</dbReference>
<keyword evidence="2" id="KW-1185">Reference proteome</keyword>
<accession>A0ABQ2RER0</accession>
<comment type="caution">
    <text evidence="1">The sequence shown here is derived from an EMBL/GenBank/DDBJ whole genome shotgun (WGS) entry which is preliminary data.</text>
</comment>
<dbReference type="InterPro" id="IPR002347">
    <property type="entry name" value="SDR_fam"/>
</dbReference>
<evidence type="ECO:0000313" key="2">
    <source>
        <dbReference type="Proteomes" id="UP000611554"/>
    </source>
</evidence>
<dbReference type="InterPro" id="IPR036291">
    <property type="entry name" value="NAD(P)-bd_dom_sf"/>
</dbReference>